<proteinExistence type="inferred from homology"/>
<feature type="active site" evidence="6">
    <location>
        <position position="240"/>
    </location>
</feature>
<dbReference type="PANTHER" id="PTHR38481">
    <property type="entry name" value="HYALURONATE LYASE"/>
    <property type="match status" value="1"/>
</dbReference>
<protein>
    <recommendedName>
        <fullName evidence="14">Chondroitin AC lyase</fullName>
    </recommendedName>
</protein>
<keyword evidence="7" id="KW-0175">Coiled coil</keyword>
<dbReference type="Proteomes" id="UP000092741">
    <property type="component" value="Chromosome 1"/>
</dbReference>
<evidence type="ECO:0000256" key="2">
    <source>
        <dbReference type="ARBA" id="ARBA00006699"/>
    </source>
</evidence>
<reference evidence="12 13" key="1">
    <citation type="submission" date="2016-07" db="EMBL/GenBank/DDBJ databases">
        <title>Developing Vibrio natriegens as a novel, fast-growing host for biotechnology.</title>
        <authorList>
            <person name="Weinstock M.T."/>
            <person name="Hesek E.D."/>
            <person name="Wilson C.M."/>
            <person name="Gibson D.G."/>
        </authorList>
    </citation>
    <scope>NUCLEOTIDE SEQUENCE [LARGE SCALE GENOMIC DNA]</scope>
    <source>
        <strain evidence="12 13">ATCC 14048</strain>
    </source>
</reference>
<feature type="domain" description="Polysaccharide lyase family 8 central" evidence="8">
    <location>
        <begin position="357"/>
        <end position="607"/>
    </location>
</feature>
<sequence>MLAITGCNGIIKEVESQHASEVQSQAANEFELVRQNMLSGFVERQTDIAAKQQKSVSVLAKEYADSMAANGSWEDIEYADEDPTGWQAGDHLRRLRMIGAAFVQSNNADLADAAIRGLTYWHQQDFKTGWWWADIGQPQFLGEVALMLGDLLPMEQRFQTAMIMSDTPGVRKSDNAETTGGNRSDINLVVIYRGLLIHSKSLVGAAVKDMENTVKLTNGEGIQADYSFHQHGAQLYSAGYGEVWFGATLRVAYMVRDTEWRFSQEKADILTNFFLDGWRWMKRGSRLDYNTWGRGISRSKPELTPLAELPPLKPSNNITQMDMVAALTPERAAEAMAFKAHVTGARHGVPSGLNGFKHFWRSDYSTKMADGHFFGIRMNSQRTYPNESGNGENLLGYWLGFGSTFLEQRGDEYHNIFPVWNWKLVPGVTAPEYEGLPDDWGKVEQPEVAFVGGVSNGNYGVTTMDMNLDTSPAKGDAFNTKAKKSWFSFKNEIVALGAGISSTSAENVNTTLNQTLLNGKVTVDGVEVENGVREISSANWVHHDGVGYIFPQNGERHLSNQTQKGNWKRIRSGSSANEVSKDVFTLHISHGVKPSDADYQYIIVPELTAEQTASYQQMMPVTVLQNSTSVQAVRNSDLKIAGVVFHQAGSVVISDDLTVSVDKPSVLLVDESGAEPIITLSTPGLSYAEVKLTLDSKAKGEAVTRMVMTHGKTAEQGNSVTFPFYQGAEKINQAFRDEIKQAEEEARVAAEAQAAVVAKAEAAAKEASEAQAKADAEARAKAKQDLAAGGLELKVTQDAYVRGGNQADKFDGIAWGFMGVENHYNNPALDHISILRFDTNGLTGLKATSAKLKLHIRGVDTRPDKTGGNIDTRLQAFAADAGDWVEKESITWNTLPSTDGATASGIATASHGQSQKWIELDVTDIVNKLDSKRSLDLLLVNIDEKGQGGYVGLSTKEHSGGKYTPQLLIQGELEEPVK</sequence>
<dbReference type="InterPro" id="IPR011071">
    <property type="entry name" value="Lyase_8-like_C"/>
</dbReference>
<dbReference type="CDD" id="cd01083">
    <property type="entry name" value="GAG_Lyase"/>
    <property type="match status" value="1"/>
</dbReference>
<dbReference type="GO" id="GO:0005576">
    <property type="term" value="C:extracellular region"/>
    <property type="evidence" value="ECO:0007669"/>
    <property type="project" value="UniProtKB-SubCell"/>
</dbReference>
<feature type="coiled-coil region" evidence="7">
    <location>
        <begin position="725"/>
        <end position="780"/>
    </location>
</feature>
<dbReference type="AlphaFoldDB" id="A0AAN0Y2Z6"/>
<dbReference type="InterPro" id="IPR055372">
    <property type="entry name" value="CBM96"/>
</dbReference>
<feature type="domain" description="Polysaccharide lyase family 8 C-terminal" evidence="9">
    <location>
        <begin position="622"/>
        <end position="683"/>
    </location>
</feature>
<comment type="similarity">
    <text evidence="2">Belongs to the polysaccharide lyase 8 family.</text>
</comment>
<dbReference type="EMBL" id="CP016345">
    <property type="protein sequence ID" value="ANQ12854.1"/>
    <property type="molecule type" value="Genomic_DNA"/>
</dbReference>
<accession>A0AAN0Y2Z6</accession>
<dbReference type="KEGG" id="vna:PN96_04575"/>
<evidence type="ECO:0000313" key="12">
    <source>
        <dbReference type="EMBL" id="ANQ12854.1"/>
    </source>
</evidence>
<dbReference type="NCBIfam" id="NF033679">
    <property type="entry name" value="DNRLRE_dom"/>
    <property type="match status" value="1"/>
</dbReference>
<dbReference type="InterPro" id="IPR038970">
    <property type="entry name" value="Lyase_8"/>
</dbReference>
<feature type="active site" evidence="6">
    <location>
        <position position="231"/>
    </location>
</feature>
<dbReference type="InterPro" id="IPR012970">
    <property type="entry name" value="Lyase_8_alpha_N"/>
</dbReference>
<dbReference type="InterPro" id="IPR011013">
    <property type="entry name" value="Gal_mutarotase_sf_dom"/>
</dbReference>
<feature type="domain" description="Polysaccharide lyase 8 N-terminal alpha-helical" evidence="10">
    <location>
        <begin position="50"/>
        <end position="302"/>
    </location>
</feature>
<keyword evidence="5" id="KW-0456">Lyase</keyword>
<dbReference type="Pfam" id="PF24517">
    <property type="entry name" value="CBM96"/>
    <property type="match status" value="1"/>
</dbReference>
<name>A0AAN0Y2Z6_VIBNA</name>
<dbReference type="SUPFAM" id="SSF49863">
    <property type="entry name" value="Hyaluronate lyase-like, C-terminal domain"/>
    <property type="match status" value="1"/>
</dbReference>
<feature type="active site" evidence="6">
    <location>
        <position position="294"/>
    </location>
</feature>
<evidence type="ECO:0000256" key="5">
    <source>
        <dbReference type="ARBA" id="ARBA00023239"/>
    </source>
</evidence>
<dbReference type="InterPro" id="IPR008929">
    <property type="entry name" value="Chondroitin_lyas"/>
</dbReference>
<evidence type="ECO:0000256" key="6">
    <source>
        <dbReference type="PIRSR" id="PIRSR638970-1"/>
    </source>
</evidence>
<evidence type="ECO:0000256" key="3">
    <source>
        <dbReference type="ARBA" id="ARBA00022525"/>
    </source>
</evidence>
<dbReference type="GO" id="GO:0030246">
    <property type="term" value="F:carbohydrate binding"/>
    <property type="evidence" value="ECO:0007669"/>
    <property type="project" value="InterPro"/>
</dbReference>
<dbReference type="Pfam" id="PF02278">
    <property type="entry name" value="Lyase_8"/>
    <property type="match status" value="1"/>
</dbReference>
<gene>
    <name evidence="12" type="ORF">BA890_08755</name>
</gene>
<organism evidence="12 13">
    <name type="scientific">Vibrio natriegens NBRC 15636 = ATCC 14048 = DSM 759</name>
    <dbReference type="NCBI Taxonomy" id="1219067"/>
    <lineage>
        <taxon>Bacteria</taxon>
        <taxon>Pseudomonadati</taxon>
        <taxon>Pseudomonadota</taxon>
        <taxon>Gammaproteobacteria</taxon>
        <taxon>Vibrionales</taxon>
        <taxon>Vibrionaceae</taxon>
        <taxon>Vibrio</taxon>
    </lineage>
</organism>
<keyword evidence="4" id="KW-0732">Signal</keyword>
<dbReference type="Gene3D" id="1.50.10.100">
    <property type="entry name" value="Chondroitin AC/alginate lyase"/>
    <property type="match status" value="1"/>
</dbReference>
<evidence type="ECO:0000256" key="4">
    <source>
        <dbReference type="ARBA" id="ARBA00022729"/>
    </source>
</evidence>
<dbReference type="Gene3D" id="2.60.220.10">
    <property type="entry name" value="Polysaccharide lyase family 8-like, C-terminal"/>
    <property type="match status" value="1"/>
</dbReference>
<comment type="subcellular location">
    <subcellularLocation>
        <location evidence="1">Secreted</location>
    </subcellularLocation>
</comment>
<evidence type="ECO:0000259" key="8">
    <source>
        <dbReference type="Pfam" id="PF02278"/>
    </source>
</evidence>
<dbReference type="SUPFAM" id="SSF74650">
    <property type="entry name" value="Galactose mutarotase-like"/>
    <property type="match status" value="1"/>
</dbReference>
<dbReference type="Pfam" id="PF02884">
    <property type="entry name" value="Lyase_8_C"/>
    <property type="match status" value="1"/>
</dbReference>
<dbReference type="Pfam" id="PF08124">
    <property type="entry name" value="Lyase_8_N"/>
    <property type="match status" value="1"/>
</dbReference>
<dbReference type="InterPro" id="IPR004103">
    <property type="entry name" value="Lyase_8_C"/>
</dbReference>
<dbReference type="InterPro" id="IPR014718">
    <property type="entry name" value="GH-type_carb-bd"/>
</dbReference>
<evidence type="ECO:0008006" key="14">
    <source>
        <dbReference type="Google" id="ProtNLM"/>
    </source>
</evidence>
<feature type="domain" description="Carbohydrate-binding module family 96" evidence="11">
    <location>
        <begin position="793"/>
        <end position="970"/>
    </location>
</feature>
<dbReference type="GO" id="GO:0016837">
    <property type="term" value="F:carbon-oxygen lyase activity, acting on polysaccharides"/>
    <property type="evidence" value="ECO:0007669"/>
    <property type="project" value="UniProtKB-ARBA"/>
</dbReference>
<keyword evidence="3" id="KW-0964">Secreted</keyword>
<evidence type="ECO:0000259" key="10">
    <source>
        <dbReference type="Pfam" id="PF08124"/>
    </source>
</evidence>
<dbReference type="Gene3D" id="2.70.98.10">
    <property type="match status" value="1"/>
</dbReference>
<evidence type="ECO:0000313" key="13">
    <source>
        <dbReference type="Proteomes" id="UP000092741"/>
    </source>
</evidence>
<evidence type="ECO:0000259" key="11">
    <source>
        <dbReference type="Pfam" id="PF24517"/>
    </source>
</evidence>
<dbReference type="PANTHER" id="PTHR38481:SF1">
    <property type="entry name" value="HYALURONATE LYASE"/>
    <property type="match status" value="1"/>
</dbReference>
<evidence type="ECO:0000259" key="9">
    <source>
        <dbReference type="Pfam" id="PF02884"/>
    </source>
</evidence>
<dbReference type="GO" id="GO:0005975">
    <property type="term" value="P:carbohydrate metabolic process"/>
    <property type="evidence" value="ECO:0007669"/>
    <property type="project" value="InterPro"/>
</dbReference>
<dbReference type="SUPFAM" id="SSF48230">
    <property type="entry name" value="Chondroitin AC/alginate lyase"/>
    <property type="match status" value="1"/>
</dbReference>
<keyword evidence="13" id="KW-1185">Reference proteome</keyword>
<evidence type="ECO:0000256" key="7">
    <source>
        <dbReference type="SAM" id="Coils"/>
    </source>
</evidence>
<evidence type="ECO:0000256" key="1">
    <source>
        <dbReference type="ARBA" id="ARBA00004613"/>
    </source>
</evidence>
<dbReference type="InterPro" id="IPR003159">
    <property type="entry name" value="Lyase_8_central_dom"/>
</dbReference>